<name>S4W1J6_9VIRU</name>
<dbReference type="Proteomes" id="UP000204584">
    <property type="component" value="Segment"/>
</dbReference>
<dbReference type="PROSITE" id="PS50097">
    <property type="entry name" value="BTB"/>
    <property type="match status" value="1"/>
</dbReference>
<dbReference type="GeneID" id="16605767"/>
<dbReference type="KEGG" id="vg:16605767"/>
<dbReference type="RefSeq" id="YP_008437046.1">
    <property type="nucleotide sequence ID" value="NC_022098.1"/>
</dbReference>
<protein>
    <recommendedName>
        <fullName evidence="1">BTB domain-containing protein</fullName>
    </recommendedName>
</protein>
<evidence type="ECO:0000313" key="3">
    <source>
        <dbReference type="Proteomes" id="UP000204584"/>
    </source>
</evidence>
<accession>S4W1J6</accession>
<dbReference type="InterPro" id="IPR000210">
    <property type="entry name" value="BTB/POZ_dom"/>
</dbReference>
<organism evidence="2 3">
    <name type="scientific">Pandoravirus salinus</name>
    <dbReference type="NCBI Taxonomy" id="1349410"/>
    <lineage>
        <taxon>Viruses</taxon>
        <taxon>Pandoravirus</taxon>
    </lineage>
</organism>
<dbReference type="EMBL" id="KC977571">
    <property type="protein sequence ID" value="AGO83980.1"/>
    <property type="molecule type" value="Genomic_DNA"/>
</dbReference>
<feature type="domain" description="BTB" evidence="1">
    <location>
        <begin position="29"/>
        <end position="107"/>
    </location>
</feature>
<evidence type="ECO:0000259" key="1">
    <source>
        <dbReference type="PROSITE" id="PS50097"/>
    </source>
</evidence>
<proteinExistence type="predicted"/>
<reference evidence="2 3" key="1">
    <citation type="journal article" date="2013" name="Science">
        <title>Pandoraviruses: amoeba viruses with genomes up to 2.5 Mb reaching that of parasitic eukaryotes.</title>
        <authorList>
            <person name="Philippe N."/>
            <person name="Legendre M."/>
            <person name="Doutre G."/>
            <person name="Coute Y."/>
            <person name="Poirot O."/>
            <person name="Lescot M."/>
            <person name="Arslan D."/>
            <person name="Seltzer V."/>
            <person name="Bertaux L."/>
            <person name="Bruley C."/>
            <person name="Garin J."/>
            <person name="Claverie J.M."/>
            <person name="Abergel C."/>
        </authorList>
    </citation>
    <scope>NUCLEOTIDE SEQUENCE [LARGE SCALE GENOMIC DNA]</scope>
</reference>
<keyword evidence="3" id="KW-1185">Reference proteome</keyword>
<sequence length="414" mass="45194">MSDDDFDDEAYSFAARRPATLSSLRRVHCDCVIELRSPGSASGTIARIEAHRAVLAGMTYFAALFERADPDRVEQHDGDGKRAFRVVYVVEAPFSADSLAFLADCLYVPRRLDRIGACADPVDVVQASLFVGMPDDHATGLIEAALAGLFSDLSKSHGSGNRDAEAAGQLGTFVRHILDSDIDRRDKTFMLERALGMLSDADRDAIAADHADLIPSSHYRPEAAVGDLVTDDDGRHWRALRIAVDSFGSADEASTIARQGLVFDVSLRFTNYDNDPMLMADVSCAPEGEILGVWPWEQAAPDGAVDAEPRAAKFEIHVYHPTRGSSTEMIWAGPRSADKRTAKKQMERYTAGGRTLPKGTALVPHAFGGMTQGTQRRTDRSTQTAFLTKHQYGTETMRGLVACEVEIRVEEICP</sequence>
<gene>
    <name evidence="2" type="ORF">psal_cds_341</name>
</gene>
<evidence type="ECO:0000313" key="2">
    <source>
        <dbReference type="EMBL" id="AGO83980.1"/>
    </source>
</evidence>